<name>A0A516SHW0_9NEIS</name>
<evidence type="ECO:0000256" key="1">
    <source>
        <dbReference type="SAM" id="SignalP"/>
    </source>
</evidence>
<dbReference type="KEGG" id="cari:FNU76_16110"/>
<dbReference type="AlphaFoldDB" id="A0A516SHW0"/>
<dbReference type="InterPro" id="IPR013424">
    <property type="entry name" value="Ice-binding_C"/>
</dbReference>
<gene>
    <name evidence="3" type="ORF">FNU76_16110</name>
</gene>
<keyword evidence="1" id="KW-0732">Signal</keyword>
<sequence>MKKIAIGLCLSFSLAHASPITLATGNVQITFDDASSYESEVMNGFGNIIQTDLPVFAGVGNGLRLTPALYNSIGGSGFWEEGLLRISFRDISFSAQAGYAITGYRLSFSGQADKYSAGSFNHQGGGIGSVSFSGSNYTYSSLIGVDALENSSYAILSLSAPYVANDDGTASVFGLASGSIENFTIEAVTQPVPEPESYAMLLTGLAGIGLLARRRGRAEAAG</sequence>
<dbReference type="NCBIfam" id="TIGR02595">
    <property type="entry name" value="PEP_CTERM"/>
    <property type="match status" value="1"/>
</dbReference>
<reference evidence="4" key="1">
    <citation type="submission" date="2019-07" db="EMBL/GenBank/DDBJ databases">
        <title>Chitinimonas sp. nov., isolated from Ny-Alesund, arctica soil.</title>
        <authorList>
            <person name="Xu Q."/>
            <person name="Peng F."/>
        </authorList>
    </citation>
    <scope>NUCLEOTIDE SEQUENCE [LARGE SCALE GENOMIC DNA]</scope>
    <source>
        <strain evidence="4">R3-44</strain>
    </source>
</reference>
<dbReference type="RefSeq" id="WP_144279137.1">
    <property type="nucleotide sequence ID" value="NZ_CP041730.1"/>
</dbReference>
<feature type="signal peptide" evidence="1">
    <location>
        <begin position="1"/>
        <end position="17"/>
    </location>
</feature>
<feature type="domain" description="Ice-binding protein C-terminal" evidence="2">
    <location>
        <begin position="191"/>
        <end position="215"/>
    </location>
</feature>
<dbReference type="Proteomes" id="UP000317550">
    <property type="component" value="Chromosome"/>
</dbReference>
<proteinExistence type="predicted"/>
<feature type="chain" id="PRO_5022044578" evidence="1">
    <location>
        <begin position="18"/>
        <end position="222"/>
    </location>
</feature>
<dbReference type="EMBL" id="CP041730">
    <property type="protein sequence ID" value="QDQ27749.1"/>
    <property type="molecule type" value="Genomic_DNA"/>
</dbReference>
<organism evidence="3 4">
    <name type="scientific">Chitinimonas arctica</name>
    <dbReference type="NCBI Taxonomy" id="2594795"/>
    <lineage>
        <taxon>Bacteria</taxon>
        <taxon>Pseudomonadati</taxon>
        <taxon>Pseudomonadota</taxon>
        <taxon>Betaproteobacteria</taxon>
        <taxon>Neisseriales</taxon>
        <taxon>Chitinibacteraceae</taxon>
        <taxon>Chitinimonas</taxon>
    </lineage>
</organism>
<protein>
    <submittedName>
        <fullName evidence="3">PEP-CTERM sorting domain-containing protein</fullName>
    </submittedName>
</protein>
<accession>A0A516SHW0</accession>
<keyword evidence="4" id="KW-1185">Reference proteome</keyword>
<evidence type="ECO:0000313" key="3">
    <source>
        <dbReference type="EMBL" id="QDQ27749.1"/>
    </source>
</evidence>
<evidence type="ECO:0000259" key="2">
    <source>
        <dbReference type="Pfam" id="PF07589"/>
    </source>
</evidence>
<evidence type="ECO:0000313" key="4">
    <source>
        <dbReference type="Proteomes" id="UP000317550"/>
    </source>
</evidence>
<dbReference type="Pfam" id="PF07589">
    <property type="entry name" value="PEP-CTERM"/>
    <property type="match status" value="1"/>
</dbReference>